<dbReference type="Gene3D" id="3.30.70.1060">
    <property type="entry name" value="Dimeric alpha+beta barrel"/>
    <property type="match status" value="1"/>
</dbReference>
<keyword evidence="3" id="KW-1185">Reference proteome</keyword>
<dbReference type="AlphaFoldDB" id="A0A5M3W6H4"/>
<dbReference type="Proteomes" id="UP000334990">
    <property type="component" value="Unassembled WGS sequence"/>
</dbReference>
<gene>
    <name evidence="2" type="ORF">Acor_64440</name>
</gene>
<name>A0A5M3W6H4_9ACTN</name>
<sequence length="126" mass="13787">MRTDRPLLLWTVQPPATQRPAPGRPPTREFLAGYQLVDVESEDQAIELAARISALRISALRISALRISALRISAARGLGGIPVRQVMGTLLRAELPPTTRIPSRRTSGSGREPLGRLPHRLESPLT</sequence>
<feature type="compositionally biased region" description="Polar residues" evidence="1">
    <location>
        <begin position="100"/>
        <end position="109"/>
    </location>
</feature>
<organism evidence="2 3">
    <name type="scientific">Acrocarpospora corrugata</name>
    <dbReference type="NCBI Taxonomy" id="35763"/>
    <lineage>
        <taxon>Bacteria</taxon>
        <taxon>Bacillati</taxon>
        <taxon>Actinomycetota</taxon>
        <taxon>Actinomycetes</taxon>
        <taxon>Streptosporangiales</taxon>
        <taxon>Streptosporangiaceae</taxon>
        <taxon>Acrocarpospora</taxon>
    </lineage>
</organism>
<reference evidence="2 3" key="1">
    <citation type="submission" date="2019-10" db="EMBL/GenBank/DDBJ databases">
        <title>Whole genome shotgun sequence of Acrocarpospora corrugata NBRC 13972.</title>
        <authorList>
            <person name="Ichikawa N."/>
            <person name="Kimura A."/>
            <person name="Kitahashi Y."/>
            <person name="Komaki H."/>
            <person name="Oguchi A."/>
        </authorList>
    </citation>
    <scope>NUCLEOTIDE SEQUENCE [LARGE SCALE GENOMIC DNA]</scope>
    <source>
        <strain evidence="2 3">NBRC 13972</strain>
    </source>
</reference>
<evidence type="ECO:0000256" key="1">
    <source>
        <dbReference type="SAM" id="MobiDB-lite"/>
    </source>
</evidence>
<evidence type="ECO:0000313" key="2">
    <source>
        <dbReference type="EMBL" id="GES04376.1"/>
    </source>
</evidence>
<evidence type="ECO:0000313" key="3">
    <source>
        <dbReference type="Proteomes" id="UP000334990"/>
    </source>
</evidence>
<proteinExistence type="predicted"/>
<accession>A0A5M3W6H4</accession>
<dbReference type="EMBL" id="BLAD01000081">
    <property type="protein sequence ID" value="GES04376.1"/>
    <property type="molecule type" value="Genomic_DNA"/>
</dbReference>
<comment type="caution">
    <text evidence="2">The sequence shown here is derived from an EMBL/GenBank/DDBJ whole genome shotgun (WGS) entry which is preliminary data.</text>
</comment>
<protein>
    <submittedName>
        <fullName evidence="2">Uncharacterized protein</fullName>
    </submittedName>
</protein>
<feature type="region of interest" description="Disordered" evidence="1">
    <location>
        <begin position="95"/>
        <end position="126"/>
    </location>
</feature>